<gene>
    <name evidence="1" type="ORF">GLYMA_10G134000</name>
</gene>
<dbReference type="GO" id="GO:0030833">
    <property type="term" value="P:regulation of actin filament polymerization"/>
    <property type="evidence" value="ECO:0007669"/>
    <property type="project" value="InterPro"/>
</dbReference>
<dbReference type="SMR" id="K7LJ72"/>
<sequence>MINLRSLITERMNKFFRENIEFLFDHFECQDLCAIVELEKLLDVLKYSHELLSRDLSVDSFSLMLNEMQENISLVSFSSRLASQDYKTLPKSIGLLPFDGGVIVMQSSLGRDQSLEP</sequence>
<keyword evidence="3" id="KW-1185">Reference proteome</keyword>
<dbReference type="Proteomes" id="UP000008827">
    <property type="component" value="Chromosome 10"/>
</dbReference>
<dbReference type="HOGENOM" id="CLU_168589_0_0_1"/>
<dbReference type="PaxDb" id="3847-GLYMA10G26911.1"/>
<dbReference type="EnsemblPlants" id="KRH33588">
    <property type="protein sequence ID" value="KRH33588"/>
    <property type="gene ID" value="GLYMA_10G134000"/>
</dbReference>
<dbReference type="Pfam" id="PF05994">
    <property type="entry name" value="FragX_IP"/>
    <property type="match status" value="1"/>
</dbReference>
<dbReference type="AlphaFoldDB" id="K7LJ72"/>
<dbReference type="OMA" id="DHFECQD"/>
<organism evidence="2">
    <name type="scientific">Glycine max</name>
    <name type="common">Soybean</name>
    <name type="synonym">Glycine hispida</name>
    <dbReference type="NCBI Taxonomy" id="3847"/>
    <lineage>
        <taxon>Eukaryota</taxon>
        <taxon>Viridiplantae</taxon>
        <taxon>Streptophyta</taxon>
        <taxon>Embryophyta</taxon>
        <taxon>Tracheophyta</taxon>
        <taxon>Spermatophyta</taxon>
        <taxon>Magnoliopsida</taxon>
        <taxon>eudicotyledons</taxon>
        <taxon>Gunneridae</taxon>
        <taxon>Pentapetalae</taxon>
        <taxon>rosids</taxon>
        <taxon>fabids</taxon>
        <taxon>Fabales</taxon>
        <taxon>Fabaceae</taxon>
        <taxon>Papilionoideae</taxon>
        <taxon>50 kb inversion clade</taxon>
        <taxon>NPAAA clade</taxon>
        <taxon>indigoferoid/millettioid clade</taxon>
        <taxon>Phaseoleae</taxon>
        <taxon>Glycine</taxon>
        <taxon>Glycine subgen. Soja</taxon>
    </lineage>
</organism>
<proteinExistence type="predicted"/>
<evidence type="ECO:0000313" key="3">
    <source>
        <dbReference type="Proteomes" id="UP000008827"/>
    </source>
</evidence>
<dbReference type="GO" id="GO:0031267">
    <property type="term" value="F:small GTPase binding"/>
    <property type="evidence" value="ECO:0007669"/>
    <property type="project" value="InterPro"/>
</dbReference>
<dbReference type="Gramene" id="KRH33588">
    <property type="protein sequence ID" value="KRH33588"/>
    <property type="gene ID" value="GLYMA_10G134000"/>
</dbReference>
<protein>
    <submittedName>
        <fullName evidence="1 2">Uncharacterized protein</fullName>
    </submittedName>
</protein>
<reference evidence="1" key="3">
    <citation type="submission" date="2018-07" db="EMBL/GenBank/DDBJ databases">
        <title>WGS assembly of Glycine max.</title>
        <authorList>
            <person name="Schmutz J."/>
            <person name="Cannon S."/>
            <person name="Schlueter J."/>
            <person name="Ma J."/>
            <person name="Mitros T."/>
            <person name="Nelson W."/>
            <person name="Hyten D."/>
            <person name="Song Q."/>
            <person name="Thelen J."/>
            <person name="Cheng J."/>
            <person name="Xu D."/>
            <person name="Hellsten U."/>
            <person name="May G."/>
            <person name="Yu Y."/>
            <person name="Sakurai T."/>
            <person name="Umezawa T."/>
            <person name="Bhattacharyya M."/>
            <person name="Sandhu D."/>
            <person name="Valliyodan B."/>
            <person name="Lindquist E."/>
            <person name="Peto M."/>
            <person name="Grant D."/>
            <person name="Shu S."/>
            <person name="Goodstein D."/>
            <person name="Barry K."/>
            <person name="Futrell-Griggs M."/>
            <person name="Abernathy B."/>
            <person name="Du J."/>
            <person name="Tian Z."/>
            <person name="Zhu L."/>
            <person name="Gill N."/>
            <person name="Joshi T."/>
            <person name="Libault M."/>
            <person name="Sethuraman A."/>
            <person name="Zhang X."/>
            <person name="Shinozaki K."/>
            <person name="Nguyen H."/>
            <person name="Wing R."/>
            <person name="Cregan P."/>
            <person name="Specht J."/>
            <person name="Grimwood J."/>
            <person name="Rokhsar D."/>
            <person name="Stacey G."/>
            <person name="Shoemaker R."/>
            <person name="Jackson S."/>
        </authorList>
    </citation>
    <scope>NUCLEOTIDE SEQUENCE</scope>
    <source>
        <tissue evidence="1">Callus</tissue>
    </source>
</reference>
<dbReference type="InterPro" id="IPR008081">
    <property type="entry name" value="Cytoplasmic_FMR1-int"/>
</dbReference>
<dbReference type="PANTHER" id="PTHR12195">
    <property type="entry name" value="CYTOPLASMIC FMR1-INTERACTING PROTEIN-RELATED"/>
    <property type="match status" value="1"/>
</dbReference>
<evidence type="ECO:0000313" key="2">
    <source>
        <dbReference type="EnsemblPlants" id="KRH33588"/>
    </source>
</evidence>
<dbReference type="InParanoid" id="K7LJ72"/>
<dbReference type="EMBL" id="CM000843">
    <property type="protein sequence ID" value="KRH33588.1"/>
    <property type="molecule type" value="Genomic_DNA"/>
</dbReference>
<dbReference type="STRING" id="3847.K7LJ72"/>
<name>K7LJ72_SOYBN</name>
<accession>K7LJ72</accession>
<reference evidence="2" key="2">
    <citation type="submission" date="2018-02" db="UniProtKB">
        <authorList>
            <consortium name="EnsemblPlants"/>
        </authorList>
    </citation>
    <scope>IDENTIFICATION</scope>
    <source>
        <strain evidence="2">Williams 82</strain>
    </source>
</reference>
<dbReference type="eggNOG" id="KOG3534">
    <property type="taxonomic scope" value="Eukaryota"/>
</dbReference>
<evidence type="ECO:0000313" key="1">
    <source>
        <dbReference type="EMBL" id="KRH33588.1"/>
    </source>
</evidence>
<reference evidence="1 2" key="1">
    <citation type="journal article" date="2010" name="Nature">
        <title>Genome sequence of the palaeopolyploid soybean.</title>
        <authorList>
            <person name="Schmutz J."/>
            <person name="Cannon S.B."/>
            <person name="Schlueter J."/>
            <person name="Ma J."/>
            <person name="Mitros T."/>
            <person name="Nelson W."/>
            <person name="Hyten D.L."/>
            <person name="Song Q."/>
            <person name="Thelen J.J."/>
            <person name="Cheng J."/>
            <person name="Xu D."/>
            <person name="Hellsten U."/>
            <person name="May G.D."/>
            <person name="Yu Y."/>
            <person name="Sakurai T."/>
            <person name="Umezawa T."/>
            <person name="Bhattacharyya M.K."/>
            <person name="Sandhu D."/>
            <person name="Valliyodan B."/>
            <person name="Lindquist E."/>
            <person name="Peto M."/>
            <person name="Grant D."/>
            <person name="Shu S."/>
            <person name="Goodstein D."/>
            <person name="Barry K."/>
            <person name="Futrell-Griggs M."/>
            <person name="Abernathy B."/>
            <person name="Du J."/>
            <person name="Tian Z."/>
            <person name="Zhu L."/>
            <person name="Gill N."/>
            <person name="Joshi T."/>
            <person name="Libault M."/>
            <person name="Sethuraman A."/>
            <person name="Zhang X.-C."/>
            <person name="Shinozaki K."/>
            <person name="Nguyen H.T."/>
            <person name="Wing R.A."/>
            <person name="Cregan P."/>
            <person name="Specht J."/>
            <person name="Grimwood J."/>
            <person name="Rokhsar D."/>
            <person name="Stacey G."/>
            <person name="Shoemaker R.C."/>
            <person name="Jackson S.A."/>
        </authorList>
    </citation>
    <scope>NUCLEOTIDE SEQUENCE [LARGE SCALE GENOMIC DNA]</scope>
    <source>
        <strain evidence="2">cv. Williams 82</strain>
        <tissue evidence="1">Callus</tissue>
    </source>
</reference>